<comment type="caution">
    <text evidence="2">The sequence shown here is derived from an EMBL/GenBank/DDBJ whole genome shotgun (WGS) entry which is preliminary data.</text>
</comment>
<keyword evidence="1" id="KW-0472">Membrane</keyword>
<protein>
    <submittedName>
        <fullName evidence="2">Uncharacterized protein</fullName>
    </submittedName>
</protein>
<feature type="transmembrane region" description="Helical" evidence="1">
    <location>
        <begin position="7"/>
        <end position="25"/>
    </location>
</feature>
<sequence length="57" mass="6602">MKNDFRETLVVMGGIFLITLILNLFSNSIDFYNGNATIAYFAFGIVYYCIKQFSKFK</sequence>
<dbReference type="PATRIC" id="fig|879305.3.peg.970"/>
<evidence type="ECO:0000256" key="1">
    <source>
        <dbReference type="SAM" id="Phobius"/>
    </source>
</evidence>
<dbReference type="Proteomes" id="UP000005286">
    <property type="component" value="Unassembled WGS sequence"/>
</dbReference>
<keyword evidence="1" id="KW-0812">Transmembrane</keyword>
<accession>F0GVZ0</accession>
<dbReference type="eggNOG" id="ENOG5030GIZ">
    <property type="taxonomic scope" value="Bacteria"/>
</dbReference>
<proteinExistence type="predicted"/>
<gene>
    <name evidence="2" type="ORF">HMPREF9290_0356</name>
</gene>
<reference evidence="2 3" key="1">
    <citation type="submission" date="2011-01" db="EMBL/GenBank/DDBJ databases">
        <authorList>
            <person name="Durkin A.S."/>
            <person name="Madupu R."/>
            <person name="Torralba M."/>
            <person name="Gillis M."/>
            <person name="Methe B."/>
            <person name="Sutton G."/>
            <person name="Nelson K.E."/>
        </authorList>
    </citation>
    <scope>NUCLEOTIDE SEQUENCE [LARGE SCALE GENOMIC DNA]</scope>
    <source>
        <strain evidence="2 3">ACS-065-V-Col13</strain>
    </source>
</reference>
<dbReference type="AlphaFoldDB" id="F0GVZ0"/>
<dbReference type="EMBL" id="AEXM01000026">
    <property type="protein sequence ID" value="EGC81928.1"/>
    <property type="molecule type" value="Genomic_DNA"/>
</dbReference>
<keyword evidence="1" id="KW-1133">Transmembrane helix</keyword>
<keyword evidence="3" id="KW-1185">Reference proteome</keyword>
<evidence type="ECO:0000313" key="3">
    <source>
        <dbReference type="Proteomes" id="UP000005286"/>
    </source>
</evidence>
<evidence type="ECO:0000313" key="2">
    <source>
        <dbReference type="EMBL" id="EGC81928.1"/>
    </source>
</evidence>
<feature type="transmembrane region" description="Helical" evidence="1">
    <location>
        <begin position="31"/>
        <end position="50"/>
    </location>
</feature>
<name>F0GVZ0_9FIRM</name>
<organism evidence="2 3">
    <name type="scientific">Anaerococcus prevotii ACS-065-V-Col13</name>
    <dbReference type="NCBI Taxonomy" id="879305"/>
    <lineage>
        <taxon>Bacteria</taxon>
        <taxon>Bacillati</taxon>
        <taxon>Bacillota</taxon>
        <taxon>Tissierellia</taxon>
        <taxon>Tissierellales</taxon>
        <taxon>Peptoniphilaceae</taxon>
        <taxon>Anaerococcus</taxon>
    </lineage>
</organism>